<dbReference type="InParanoid" id="A0A1U7SJB8"/>
<evidence type="ECO:0000259" key="7">
    <source>
        <dbReference type="PROSITE" id="PS50119"/>
    </source>
</evidence>
<evidence type="ECO:0000256" key="3">
    <source>
        <dbReference type="ARBA" id="ARBA00022833"/>
    </source>
</evidence>
<feature type="domain" description="B box-type" evidence="7">
    <location>
        <begin position="90"/>
        <end position="130"/>
    </location>
</feature>
<dbReference type="GeneID" id="102370288"/>
<keyword evidence="9" id="KW-1185">Reference proteome</keyword>
<gene>
    <name evidence="10" type="primary">LOC102370288</name>
</gene>
<dbReference type="eggNOG" id="KOG2177">
    <property type="taxonomic scope" value="Eukaryota"/>
</dbReference>
<dbReference type="InterPro" id="IPR006574">
    <property type="entry name" value="PRY"/>
</dbReference>
<evidence type="ECO:0000259" key="6">
    <source>
        <dbReference type="PROSITE" id="PS50089"/>
    </source>
</evidence>
<dbReference type="FunFam" id="2.60.120.920:FF:000004">
    <property type="entry name" value="Butyrophilin subfamily 1 member A1"/>
    <property type="match status" value="1"/>
</dbReference>
<feature type="domain" description="B30.2/SPRY" evidence="8">
    <location>
        <begin position="287"/>
        <end position="480"/>
    </location>
</feature>
<dbReference type="PANTHER" id="PTHR24103">
    <property type="entry name" value="E3 UBIQUITIN-PROTEIN LIGASE TRIM"/>
    <property type="match status" value="1"/>
</dbReference>
<evidence type="ECO:0000313" key="10">
    <source>
        <dbReference type="RefSeq" id="XP_006038896.1"/>
    </source>
</evidence>
<organism evidence="9 10">
    <name type="scientific">Alligator sinensis</name>
    <name type="common">Chinese alligator</name>
    <dbReference type="NCBI Taxonomy" id="38654"/>
    <lineage>
        <taxon>Eukaryota</taxon>
        <taxon>Metazoa</taxon>
        <taxon>Chordata</taxon>
        <taxon>Craniata</taxon>
        <taxon>Vertebrata</taxon>
        <taxon>Euteleostomi</taxon>
        <taxon>Archelosauria</taxon>
        <taxon>Archosauria</taxon>
        <taxon>Crocodylia</taxon>
        <taxon>Alligatoridae</taxon>
        <taxon>Alligatorinae</taxon>
        <taxon>Alligator</taxon>
    </lineage>
</organism>
<dbReference type="InterPro" id="IPR013320">
    <property type="entry name" value="ConA-like_dom_sf"/>
</dbReference>
<keyword evidence="5" id="KW-0175">Coiled coil</keyword>
<dbReference type="PROSITE" id="PS50119">
    <property type="entry name" value="ZF_BBOX"/>
    <property type="match status" value="1"/>
</dbReference>
<evidence type="ECO:0000259" key="8">
    <source>
        <dbReference type="PROSITE" id="PS50188"/>
    </source>
</evidence>
<dbReference type="InterPro" id="IPR001870">
    <property type="entry name" value="B30.2/SPRY"/>
</dbReference>
<keyword evidence="2 4" id="KW-0863">Zinc-finger</keyword>
<evidence type="ECO:0000256" key="2">
    <source>
        <dbReference type="ARBA" id="ARBA00022771"/>
    </source>
</evidence>
<evidence type="ECO:0000313" key="9">
    <source>
        <dbReference type="Proteomes" id="UP000189705"/>
    </source>
</evidence>
<keyword evidence="3" id="KW-0862">Zinc</keyword>
<dbReference type="InterPro" id="IPR043136">
    <property type="entry name" value="B30.2/SPRY_sf"/>
</dbReference>
<keyword evidence="1" id="KW-0479">Metal-binding</keyword>
<sequence length="480" mass="55209">MAAADPAQAFEDEASCSVCLKYFEDPVTLDCGDNFCRACITQCWEGFDADVSCPQCRESFPQKTFRPNRQLGNLLELLQNFRGEREPEQGADKVCQKHQEPLKLFCEDDQTLMCLFCVGSAHEDHSVVPMEEAAQEYKEQIWRHLDVLEEEKEEILALIAQEDEQSQEPLKQTEIEKEKMQFQFERLHRFLEKQERLFLAWLEELERDIETRKDESITQLSEKLSCLDALLRELEEKCEEPAMGFLEDARSTLNRCETERAWPSALARPETNWRIWLFSQDITFLQEALEKLQVCLLPDPKVDRVSVTLDPDTAFSWLRLSPDRTRVNWGVTQQEVPDSPERFDAAPCVLGCEGFTSGRHYWEVEVGEEAVWVLGVAKESVKKKGGNRIAAKQGIWAVRKYWEKYQALTSPETTLHAHGIPTRIRIYLDYERGLVAFYDAGNKAPIFTFPPGSFTGETIRPFFELLSTNSQVILSPQGTG</sequence>
<dbReference type="Gene3D" id="3.30.40.10">
    <property type="entry name" value="Zinc/RING finger domain, C3HC4 (zinc finger)"/>
    <property type="match status" value="1"/>
</dbReference>
<reference evidence="10" key="1">
    <citation type="submission" date="2025-08" db="UniProtKB">
        <authorList>
            <consortium name="RefSeq"/>
        </authorList>
    </citation>
    <scope>IDENTIFICATION</scope>
</reference>
<evidence type="ECO:0000256" key="4">
    <source>
        <dbReference type="PROSITE-ProRule" id="PRU00024"/>
    </source>
</evidence>
<dbReference type="CDD" id="cd12888">
    <property type="entry name" value="SPRY_PRY_TRIM7_like"/>
    <property type="match status" value="1"/>
</dbReference>
<dbReference type="Pfam" id="PF13765">
    <property type="entry name" value="PRY"/>
    <property type="match status" value="1"/>
</dbReference>
<dbReference type="Pfam" id="PF00643">
    <property type="entry name" value="zf-B_box"/>
    <property type="match status" value="1"/>
</dbReference>
<evidence type="ECO:0000256" key="1">
    <source>
        <dbReference type="ARBA" id="ARBA00022723"/>
    </source>
</evidence>
<dbReference type="SMART" id="SM00449">
    <property type="entry name" value="SPRY"/>
    <property type="match status" value="1"/>
</dbReference>
<evidence type="ECO:0000256" key="5">
    <source>
        <dbReference type="SAM" id="Coils"/>
    </source>
</evidence>
<dbReference type="SUPFAM" id="SSF49899">
    <property type="entry name" value="Concanavalin A-like lectins/glucanases"/>
    <property type="match status" value="1"/>
</dbReference>
<dbReference type="SMART" id="SM00184">
    <property type="entry name" value="RING"/>
    <property type="match status" value="1"/>
</dbReference>
<dbReference type="KEGG" id="asn:102370288"/>
<dbReference type="AlphaFoldDB" id="A0A1U7SJB8"/>
<dbReference type="CDD" id="cd16594">
    <property type="entry name" value="RING-HC_TRIM7-like_C-IV"/>
    <property type="match status" value="1"/>
</dbReference>
<feature type="domain" description="RING-type" evidence="6">
    <location>
        <begin position="16"/>
        <end position="57"/>
    </location>
</feature>
<dbReference type="Gene3D" id="3.30.160.60">
    <property type="entry name" value="Classic Zinc Finger"/>
    <property type="match status" value="1"/>
</dbReference>
<dbReference type="OrthoDB" id="9416842at2759"/>
<dbReference type="SUPFAM" id="SSF57845">
    <property type="entry name" value="B-box zinc-binding domain"/>
    <property type="match status" value="1"/>
</dbReference>
<feature type="coiled-coil region" evidence="5">
    <location>
        <begin position="134"/>
        <end position="168"/>
    </location>
</feature>
<dbReference type="GO" id="GO:0008270">
    <property type="term" value="F:zinc ion binding"/>
    <property type="evidence" value="ECO:0007669"/>
    <property type="project" value="UniProtKB-KW"/>
</dbReference>
<dbReference type="PROSITE" id="PS50188">
    <property type="entry name" value="B302_SPRY"/>
    <property type="match status" value="1"/>
</dbReference>
<dbReference type="InterPro" id="IPR050143">
    <property type="entry name" value="TRIM/RBCC"/>
</dbReference>
<dbReference type="PROSITE" id="PS50089">
    <property type="entry name" value="ZF_RING_2"/>
    <property type="match status" value="1"/>
</dbReference>
<dbReference type="Pfam" id="PF15227">
    <property type="entry name" value="zf-C3HC4_4"/>
    <property type="match status" value="1"/>
</dbReference>
<dbReference type="PRINTS" id="PR01407">
    <property type="entry name" value="BUTYPHLNCDUF"/>
</dbReference>
<dbReference type="InterPro" id="IPR013083">
    <property type="entry name" value="Znf_RING/FYVE/PHD"/>
</dbReference>
<dbReference type="Proteomes" id="UP000189705">
    <property type="component" value="Unplaced"/>
</dbReference>
<proteinExistence type="predicted"/>
<dbReference type="SUPFAM" id="SSF57850">
    <property type="entry name" value="RING/U-box"/>
    <property type="match status" value="1"/>
</dbReference>
<name>A0A1U7SJB8_ALLSI</name>
<dbReference type="InterPro" id="IPR001841">
    <property type="entry name" value="Znf_RING"/>
</dbReference>
<accession>A0A1U7SJB8</accession>
<dbReference type="RefSeq" id="XP_006038896.1">
    <property type="nucleotide sequence ID" value="XM_006038834.3"/>
</dbReference>
<dbReference type="SMART" id="SM00336">
    <property type="entry name" value="BBOX"/>
    <property type="match status" value="1"/>
</dbReference>
<dbReference type="Pfam" id="PF00622">
    <property type="entry name" value="SPRY"/>
    <property type="match status" value="1"/>
</dbReference>
<dbReference type="SMART" id="SM00589">
    <property type="entry name" value="PRY"/>
    <property type="match status" value="1"/>
</dbReference>
<dbReference type="InterPro" id="IPR003877">
    <property type="entry name" value="SPRY_dom"/>
</dbReference>
<dbReference type="InterPro" id="IPR000315">
    <property type="entry name" value="Znf_B-box"/>
</dbReference>
<dbReference type="Gene3D" id="2.60.120.920">
    <property type="match status" value="1"/>
</dbReference>
<dbReference type="InterPro" id="IPR003879">
    <property type="entry name" value="Butyrophylin_SPRY"/>
</dbReference>
<protein>
    <submittedName>
        <fullName evidence="10">Zinc finger protein RFP-like</fullName>
    </submittedName>
</protein>